<accession>A0A0R3KQH3</accession>
<comment type="caution">
    <text evidence="1">The sequence shown here is derived from an EMBL/GenBank/DDBJ whole genome shotgun (WGS) entry which is preliminary data.</text>
</comment>
<sequence>MTCVCGYNRVNESGKGFSMSKFAIGEQVENVANDHESGAVVDVCPTVDGSSRYAVDTEGYGALQFFAGEKLTFAVSRRGAT</sequence>
<keyword evidence="2" id="KW-1185">Reference proteome</keyword>
<dbReference type="Proteomes" id="UP000050863">
    <property type="component" value="Unassembled WGS sequence"/>
</dbReference>
<dbReference type="EMBL" id="LLXZ01000211">
    <property type="protein sequence ID" value="KRQ95218.1"/>
    <property type="molecule type" value="Genomic_DNA"/>
</dbReference>
<reference evidence="1 2" key="1">
    <citation type="submission" date="2014-03" db="EMBL/GenBank/DDBJ databases">
        <title>Bradyrhizobium valentinum sp. nov., isolated from effective nodules of Lupinus mariae-josephae, a lupine endemic of basic-lime soils in Eastern Spain.</title>
        <authorList>
            <person name="Duran D."/>
            <person name="Rey L."/>
            <person name="Navarro A."/>
            <person name="Busquets A."/>
            <person name="Imperial J."/>
            <person name="Ruiz-Argueso T."/>
        </authorList>
    </citation>
    <scope>NUCLEOTIDE SEQUENCE [LARGE SCALE GENOMIC DNA]</scope>
    <source>
        <strain evidence="1 2">PAC68</strain>
    </source>
</reference>
<dbReference type="AlphaFoldDB" id="A0A0R3KQH3"/>
<evidence type="ECO:0000313" key="2">
    <source>
        <dbReference type="Proteomes" id="UP000050863"/>
    </source>
</evidence>
<organism evidence="1 2">
    <name type="scientific">Bradyrhizobium jicamae</name>
    <dbReference type="NCBI Taxonomy" id="280332"/>
    <lineage>
        <taxon>Bacteria</taxon>
        <taxon>Pseudomonadati</taxon>
        <taxon>Pseudomonadota</taxon>
        <taxon>Alphaproteobacteria</taxon>
        <taxon>Hyphomicrobiales</taxon>
        <taxon>Nitrobacteraceae</taxon>
        <taxon>Bradyrhizobium</taxon>
    </lineage>
</organism>
<proteinExistence type="predicted"/>
<name>A0A0R3KQH3_9BRAD</name>
<protein>
    <submittedName>
        <fullName evidence="1">Uncharacterized protein</fullName>
    </submittedName>
</protein>
<gene>
    <name evidence="1" type="ORF">CQ12_30235</name>
</gene>
<dbReference type="STRING" id="280332.CQ12_30235"/>
<evidence type="ECO:0000313" key="1">
    <source>
        <dbReference type="EMBL" id="KRQ95218.1"/>
    </source>
</evidence>